<accession>A0A9P6IIT3</accession>
<sequence>MREEFSKHYKEFNGEAWTLASGTVVDQVIAEHIKILPYESTLHSFVIDDAKAIIDLFPEESDRAEVREALGQQSRGRMATLSPEELDYLALYDKSPSEMEDLLASGWASIPVSAAGALPDKEFRRLVHFCVQHLYFTYRKENFAIPREQSEAWFVNKLWSVIAIIFDSETELSHQPGEISSQASALRRNKERNFDDRQLL</sequence>
<dbReference type="AlphaFoldDB" id="A0A9P6IIT3"/>
<evidence type="ECO:0000313" key="2">
    <source>
        <dbReference type="EMBL" id="KAF9920807.1"/>
    </source>
</evidence>
<reference evidence="2" key="1">
    <citation type="journal article" date="2020" name="Fungal Divers.">
        <title>Resolving the Mortierellaceae phylogeny through synthesis of multi-gene phylogenetics and phylogenomics.</title>
        <authorList>
            <person name="Vandepol N."/>
            <person name="Liber J."/>
            <person name="Desiro A."/>
            <person name="Na H."/>
            <person name="Kennedy M."/>
            <person name="Barry K."/>
            <person name="Grigoriev I.V."/>
            <person name="Miller A.N."/>
            <person name="O'Donnell K."/>
            <person name="Stajich J.E."/>
            <person name="Bonito G."/>
        </authorList>
    </citation>
    <scope>NUCLEOTIDE SEQUENCE</scope>
    <source>
        <strain evidence="2">MES-2147</strain>
    </source>
</reference>
<dbReference type="EMBL" id="JAAAHW010011167">
    <property type="protein sequence ID" value="KAF9920807.1"/>
    <property type="molecule type" value="Genomic_DNA"/>
</dbReference>
<dbReference type="Proteomes" id="UP000749646">
    <property type="component" value="Unassembled WGS sequence"/>
</dbReference>
<name>A0A9P6IIT3_9FUNG</name>
<feature type="region of interest" description="Disordered" evidence="1">
    <location>
        <begin position="177"/>
        <end position="200"/>
    </location>
</feature>
<feature type="compositionally biased region" description="Basic and acidic residues" evidence="1">
    <location>
        <begin position="191"/>
        <end position="200"/>
    </location>
</feature>
<gene>
    <name evidence="2" type="ORF">BGZ65_010915</name>
</gene>
<evidence type="ECO:0000256" key="1">
    <source>
        <dbReference type="SAM" id="MobiDB-lite"/>
    </source>
</evidence>
<protein>
    <submittedName>
        <fullName evidence="2">Uncharacterized protein</fullName>
    </submittedName>
</protein>
<evidence type="ECO:0000313" key="3">
    <source>
        <dbReference type="Proteomes" id="UP000749646"/>
    </source>
</evidence>
<dbReference type="OrthoDB" id="2447334at2759"/>
<feature type="non-terminal residue" evidence="2">
    <location>
        <position position="200"/>
    </location>
</feature>
<comment type="caution">
    <text evidence="2">The sequence shown here is derived from an EMBL/GenBank/DDBJ whole genome shotgun (WGS) entry which is preliminary data.</text>
</comment>
<keyword evidence="3" id="KW-1185">Reference proteome</keyword>
<proteinExistence type="predicted"/>
<organism evidence="2 3">
    <name type="scientific">Modicella reniformis</name>
    <dbReference type="NCBI Taxonomy" id="1440133"/>
    <lineage>
        <taxon>Eukaryota</taxon>
        <taxon>Fungi</taxon>
        <taxon>Fungi incertae sedis</taxon>
        <taxon>Mucoromycota</taxon>
        <taxon>Mortierellomycotina</taxon>
        <taxon>Mortierellomycetes</taxon>
        <taxon>Mortierellales</taxon>
        <taxon>Mortierellaceae</taxon>
        <taxon>Modicella</taxon>
    </lineage>
</organism>